<evidence type="ECO:0000313" key="2">
    <source>
        <dbReference type="Proteomes" id="UP001595872"/>
    </source>
</evidence>
<protein>
    <submittedName>
        <fullName evidence="1">I78 family peptidase inhibitor</fullName>
    </submittedName>
</protein>
<comment type="caution">
    <text evidence="1">The sequence shown here is derived from an EMBL/GenBank/DDBJ whole genome shotgun (WGS) entry which is preliminary data.</text>
</comment>
<proteinExistence type="predicted"/>
<accession>A0ABV9U369</accession>
<dbReference type="InterPro" id="IPR021719">
    <property type="entry name" value="Prot_inh_I78"/>
</dbReference>
<keyword evidence="2" id="KW-1185">Reference proteome</keyword>
<dbReference type="RefSeq" id="WP_378258417.1">
    <property type="nucleotide sequence ID" value="NZ_JBHSIT010000006.1"/>
</dbReference>
<dbReference type="EMBL" id="JBHSIT010000006">
    <property type="protein sequence ID" value="MFC4910256.1"/>
    <property type="molecule type" value="Genomic_DNA"/>
</dbReference>
<gene>
    <name evidence="1" type="ORF">ACFPCY_23280</name>
</gene>
<reference evidence="2" key="1">
    <citation type="journal article" date="2019" name="Int. J. Syst. Evol. Microbiol.">
        <title>The Global Catalogue of Microorganisms (GCM) 10K type strain sequencing project: providing services to taxonomists for standard genome sequencing and annotation.</title>
        <authorList>
            <consortium name="The Broad Institute Genomics Platform"/>
            <consortium name="The Broad Institute Genome Sequencing Center for Infectious Disease"/>
            <person name="Wu L."/>
            <person name="Ma J."/>
        </authorList>
    </citation>
    <scope>NUCLEOTIDE SEQUENCE [LARGE SCALE GENOMIC DNA]</scope>
    <source>
        <strain evidence="2">KLKA75</strain>
    </source>
</reference>
<dbReference type="Gene3D" id="3.30.10.10">
    <property type="entry name" value="Trypsin Inhibitor V, subunit A"/>
    <property type="match status" value="1"/>
</dbReference>
<evidence type="ECO:0000313" key="1">
    <source>
        <dbReference type="EMBL" id="MFC4910256.1"/>
    </source>
</evidence>
<organism evidence="1 2">
    <name type="scientific">Actinomadura gamaensis</name>
    <dbReference type="NCBI Taxonomy" id="1763541"/>
    <lineage>
        <taxon>Bacteria</taxon>
        <taxon>Bacillati</taxon>
        <taxon>Actinomycetota</taxon>
        <taxon>Actinomycetes</taxon>
        <taxon>Streptosporangiales</taxon>
        <taxon>Thermomonosporaceae</taxon>
        <taxon>Actinomadura</taxon>
    </lineage>
</organism>
<dbReference type="Proteomes" id="UP001595872">
    <property type="component" value="Unassembled WGS sequence"/>
</dbReference>
<name>A0ABV9U369_9ACTN</name>
<dbReference type="Pfam" id="PF11720">
    <property type="entry name" value="Inhibitor_I78"/>
    <property type="match status" value="1"/>
</dbReference>
<sequence length="68" mass="7546">MELEQPERDEALAAYAGLPADEAEDRARGNGWTVVRRLPPGAVVTMEYRQGRINFTVVDGRVTETWAG</sequence>